<dbReference type="PANTHER" id="PTHR46384">
    <property type="entry name" value="MOTILE SPERM DOMAIN-CONTAINING PROTEIN 2"/>
    <property type="match status" value="1"/>
</dbReference>
<accession>A0A443R9Z1</accession>
<dbReference type="InterPro" id="IPR001251">
    <property type="entry name" value="CRAL-TRIO_dom"/>
</dbReference>
<proteinExistence type="predicted"/>
<dbReference type="EMBL" id="NCKU01001453">
    <property type="protein sequence ID" value="RWS12082.1"/>
    <property type="molecule type" value="Genomic_DNA"/>
</dbReference>
<dbReference type="GO" id="GO:0140284">
    <property type="term" value="C:endoplasmic reticulum-endosome membrane contact site"/>
    <property type="evidence" value="ECO:0007669"/>
    <property type="project" value="TreeGrafter"/>
</dbReference>
<keyword evidence="3" id="KW-1185">Reference proteome</keyword>
<dbReference type="SUPFAM" id="SSF46938">
    <property type="entry name" value="CRAL/TRIO N-terminal domain"/>
    <property type="match status" value="1"/>
</dbReference>
<protein>
    <submittedName>
        <fullName evidence="2">Motile sperm domain-containing protein 2-like protein</fullName>
    </submittedName>
</protein>
<dbReference type="Proteomes" id="UP000285301">
    <property type="component" value="Unassembled WGS sequence"/>
</dbReference>
<evidence type="ECO:0000313" key="2">
    <source>
        <dbReference type="EMBL" id="RWS12082.1"/>
    </source>
</evidence>
<dbReference type="Pfam" id="PF00650">
    <property type="entry name" value="CRAL_TRIO"/>
    <property type="match status" value="1"/>
</dbReference>
<evidence type="ECO:0000313" key="3">
    <source>
        <dbReference type="Proteomes" id="UP000285301"/>
    </source>
</evidence>
<sequence length="290" mass="34123">MSNSNVLQQDFSEIIERIRRSFLSVYENDKDAFDEIDVSRIRNERWVIERHILDRKGNEKDAFENLVNTMKWRKSFGVNRLKATDFPQEFWEIGEAHLYVADKNGVKPAYIRVKFHKQLSDWLEISKKFVVYLMETLDKETNGKNWSIIWDCDGGTLFNVDIELLVFCITTCFRYYPKGAKYYLLHELPFVLWGIYQLGRTFIPEHYRNTICFSTRRNIADLIGIESLPDYLGGECNKKYRGPIEGAPGIEEVAKDNDLNENAVKKFFSHYQSFLDEAREKQPLNDEPGK</sequence>
<gene>
    <name evidence="2" type="ORF">B4U79_05745</name>
</gene>
<name>A0A443R9Z1_9ACAR</name>
<dbReference type="AlphaFoldDB" id="A0A443R9Z1"/>
<reference evidence="2 3" key="1">
    <citation type="journal article" date="2018" name="Gigascience">
        <title>Genomes of trombidid mites reveal novel predicted allergens and laterally-transferred genes associated with secondary metabolism.</title>
        <authorList>
            <person name="Dong X."/>
            <person name="Chaisiri K."/>
            <person name="Xia D."/>
            <person name="Armstrong S.D."/>
            <person name="Fang Y."/>
            <person name="Donnelly M.J."/>
            <person name="Kadowaki T."/>
            <person name="McGarry J.W."/>
            <person name="Darby A.C."/>
            <person name="Makepeace B.L."/>
        </authorList>
    </citation>
    <scope>NUCLEOTIDE SEQUENCE [LARGE SCALE GENOMIC DNA]</scope>
    <source>
        <strain evidence="2">UoL-WK</strain>
    </source>
</reference>
<dbReference type="InterPro" id="IPR036273">
    <property type="entry name" value="CRAL/TRIO_N_dom_sf"/>
</dbReference>
<dbReference type="InterPro" id="IPR053012">
    <property type="entry name" value="ER-organelle_contact"/>
</dbReference>
<dbReference type="SUPFAM" id="SSF52087">
    <property type="entry name" value="CRAL/TRIO domain"/>
    <property type="match status" value="1"/>
</dbReference>
<dbReference type="Gene3D" id="3.40.525.10">
    <property type="entry name" value="CRAL-TRIO lipid binding domain"/>
    <property type="match status" value="1"/>
</dbReference>
<dbReference type="PROSITE" id="PS50191">
    <property type="entry name" value="CRAL_TRIO"/>
    <property type="match status" value="1"/>
</dbReference>
<dbReference type="GO" id="GO:0012505">
    <property type="term" value="C:endomembrane system"/>
    <property type="evidence" value="ECO:0007669"/>
    <property type="project" value="TreeGrafter"/>
</dbReference>
<comment type="caution">
    <text evidence="2">The sequence shown here is derived from an EMBL/GenBank/DDBJ whole genome shotgun (WGS) entry which is preliminary data.</text>
</comment>
<dbReference type="CDD" id="cd00170">
    <property type="entry name" value="SEC14"/>
    <property type="match status" value="1"/>
</dbReference>
<dbReference type="InterPro" id="IPR036865">
    <property type="entry name" value="CRAL-TRIO_dom_sf"/>
</dbReference>
<feature type="domain" description="CRAL-TRIO" evidence="1">
    <location>
        <begin position="83"/>
        <end position="240"/>
    </location>
</feature>
<dbReference type="OrthoDB" id="75724at2759"/>
<dbReference type="PANTHER" id="PTHR46384:SF1">
    <property type="entry name" value="MOTILE SPERM DOMAIN-CONTAINING PROTEIN 2"/>
    <property type="match status" value="1"/>
</dbReference>
<evidence type="ECO:0000259" key="1">
    <source>
        <dbReference type="PROSITE" id="PS50191"/>
    </source>
</evidence>
<organism evidence="2 3">
    <name type="scientific">Dinothrombium tinctorium</name>
    <dbReference type="NCBI Taxonomy" id="1965070"/>
    <lineage>
        <taxon>Eukaryota</taxon>
        <taxon>Metazoa</taxon>
        <taxon>Ecdysozoa</taxon>
        <taxon>Arthropoda</taxon>
        <taxon>Chelicerata</taxon>
        <taxon>Arachnida</taxon>
        <taxon>Acari</taxon>
        <taxon>Acariformes</taxon>
        <taxon>Trombidiformes</taxon>
        <taxon>Prostigmata</taxon>
        <taxon>Anystina</taxon>
        <taxon>Parasitengona</taxon>
        <taxon>Trombidioidea</taxon>
        <taxon>Trombidiidae</taxon>
        <taxon>Dinothrombium</taxon>
    </lineage>
</organism>